<dbReference type="OrthoDB" id="6766953at2"/>
<dbReference type="EMBL" id="FZOL01000004">
    <property type="protein sequence ID" value="SNS19918.1"/>
    <property type="molecule type" value="Genomic_DNA"/>
</dbReference>
<proteinExistence type="predicted"/>
<evidence type="ECO:0000313" key="3">
    <source>
        <dbReference type="Proteomes" id="UP000198407"/>
    </source>
</evidence>
<feature type="chain" id="PRO_5011300257" evidence="1">
    <location>
        <begin position="27"/>
        <end position="281"/>
    </location>
</feature>
<evidence type="ECO:0000256" key="1">
    <source>
        <dbReference type="SAM" id="SignalP"/>
    </source>
</evidence>
<organism evidence="2 3">
    <name type="scientific">Pseudomonas japonica</name>
    <dbReference type="NCBI Taxonomy" id="256466"/>
    <lineage>
        <taxon>Bacteria</taxon>
        <taxon>Pseudomonadati</taxon>
        <taxon>Pseudomonadota</taxon>
        <taxon>Gammaproteobacteria</taxon>
        <taxon>Pseudomonadales</taxon>
        <taxon>Pseudomonadaceae</taxon>
        <taxon>Pseudomonas</taxon>
    </lineage>
</organism>
<sequence length="281" mass="31431">MLPTLLRYLLLLLATLPGLQSDPAISAEDPGRSVVHRLQQRFDDTRAQCEDSSAAYNCSGVIIRAIRDPSNPTFWNPSPENVARKGVSFSFIRADVGNERLAGDAGLIMRELHAPTEQPLVVRCAFPANAGTDSRIESCGTEQFPLPCHLSGITDIPTWQAHFAQYTGTGSCYFEPDAQWFHFSIEARRHFPHPGLRAFWNEIIIEPWPQDIPERLPIEALYYSGDAVDKARQMQDSFIRATGKFIPVVRVELTRDPVFYYSPKDQAVQPPRMTGSQGTGD</sequence>
<protein>
    <submittedName>
        <fullName evidence="2">Uncharacterized protein</fullName>
    </submittedName>
</protein>
<reference evidence="3" key="1">
    <citation type="submission" date="2017-06" db="EMBL/GenBank/DDBJ databases">
        <authorList>
            <person name="Varghese N."/>
            <person name="Submissions S."/>
        </authorList>
    </citation>
    <scope>NUCLEOTIDE SEQUENCE [LARGE SCALE GENOMIC DNA]</scope>
    <source>
        <strain evidence="3">DSM 22348</strain>
    </source>
</reference>
<name>A0A239CJP4_9PSED</name>
<dbReference type="RefSeq" id="WP_052419365.1">
    <property type="nucleotide sequence ID" value="NZ_FZOL01000004.1"/>
</dbReference>
<keyword evidence="3" id="KW-1185">Reference proteome</keyword>
<feature type="signal peptide" evidence="1">
    <location>
        <begin position="1"/>
        <end position="26"/>
    </location>
</feature>
<gene>
    <name evidence="2" type="ORF">SAMN05444352_104227</name>
</gene>
<dbReference type="AlphaFoldDB" id="A0A239CJP4"/>
<dbReference type="Proteomes" id="UP000198407">
    <property type="component" value="Unassembled WGS sequence"/>
</dbReference>
<accession>A0A239CJP4</accession>
<dbReference type="STRING" id="1215104.GCA_000730585_05219"/>
<keyword evidence="1" id="KW-0732">Signal</keyword>
<evidence type="ECO:0000313" key="2">
    <source>
        <dbReference type="EMBL" id="SNS19918.1"/>
    </source>
</evidence>